<dbReference type="InterPro" id="IPR011008">
    <property type="entry name" value="Dimeric_a/b-barrel"/>
</dbReference>
<dbReference type="SUPFAM" id="SSF54909">
    <property type="entry name" value="Dimeric alpha+beta barrel"/>
    <property type="match status" value="2"/>
</dbReference>
<dbReference type="GO" id="GO:0004497">
    <property type="term" value="F:monooxygenase activity"/>
    <property type="evidence" value="ECO:0007669"/>
    <property type="project" value="UniProtKB-KW"/>
</dbReference>
<sequence length="229" mass="25848">MIIKQIACDVMEAKKELFSSGQRKWNALEQVDGFIGQFGGWSDKEKNLAHLFSFWENEAAYQSFMKSEHDRIADFAKQSESITAIDVTIVKNIYNIKSVIGFKKADVGATYIRFTNPVVKECRATHFEQMQADVWNTGMAQQQGMKAGSFAKSASVTGSYLILTQWDSKAAHHDYTMSKLNFLKEASNVNVDVSAIGGDVFTVEPSWCLSKWKRKDEAFADHSFRKSNI</sequence>
<evidence type="ECO:0000259" key="1">
    <source>
        <dbReference type="Pfam" id="PF16291"/>
    </source>
</evidence>
<evidence type="ECO:0000313" key="2">
    <source>
        <dbReference type="EMBL" id="MBM7836947.1"/>
    </source>
</evidence>
<feature type="domain" description="DUF4937" evidence="1">
    <location>
        <begin position="2"/>
        <end position="88"/>
    </location>
</feature>
<keyword evidence="3" id="KW-1185">Reference proteome</keyword>
<accession>A0ABS2SN47</accession>
<keyword evidence="2" id="KW-0503">Monooxygenase</keyword>
<reference evidence="2" key="1">
    <citation type="submission" date="2021-01" db="EMBL/GenBank/DDBJ databases">
        <title>Genomic Encyclopedia of Type Strains, Phase IV (KMG-IV): sequencing the most valuable type-strain genomes for metagenomic binning, comparative biology and taxonomic classification.</title>
        <authorList>
            <person name="Goeker M."/>
        </authorList>
    </citation>
    <scope>NUCLEOTIDE SEQUENCE</scope>
    <source>
        <strain evidence="2">DSM 21943</strain>
    </source>
</reference>
<protein>
    <submittedName>
        <fullName evidence="2">Heme-degrading monooxygenase HmoA</fullName>
    </submittedName>
</protein>
<dbReference type="Proteomes" id="UP001179280">
    <property type="component" value="Unassembled WGS sequence"/>
</dbReference>
<dbReference type="Gene3D" id="3.30.70.100">
    <property type="match status" value="1"/>
</dbReference>
<comment type="caution">
    <text evidence="2">The sequence shown here is derived from an EMBL/GenBank/DDBJ whole genome shotgun (WGS) entry which is preliminary data.</text>
</comment>
<proteinExistence type="predicted"/>
<dbReference type="Pfam" id="PF16291">
    <property type="entry name" value="DUF4937"/>
    <property type="match status" value="1"/>
</dbReference>
<keyword evidence="2" id="KW-0560">Oxidoreductase</keyword>
<dbReference type="EMBL" id="JAFBCV010000001">
    <property type="protein sequence ID" value="MBM7836947.1"/>
    <property type="molecule type" value="Genomic_DNA"/>
</dbReference>
<gene>
    <name evidence="2" type="ORF">JOC54_000178</name>
</gene>
<name>A0ABS2SN47_9BACI</name>
<evidence type="ECO:0000313" key="3">
    <source>
        <dbReference type="Proteomes" id="UP001179280"/>
    </source>
</evidence>
<organism evidence="2 3">
    <name type="scientific">Shouchella xiaoxiensis</name>
    <dbReference type="NCBI Taxonomy" id="766895"/>
    <lineage>
        <taxon>Bacteria</taxon>
        <taxon>Bacillati</taxon>
        <taxon>Bacillota</taxon>
        <taxon>Bacilli</taxon>
        <taxon>Bacillales</taxon>
        <taxon>Bacillaceae</taxon>
        <taxon>Shouchella</taxon>
    </lineage>
</organism>
<dbReference type="RefSeq" id="WP_204463690.1">
    <property type="nucleotide sequence ID" value="NZ_JAFBCV010000001.1"/>
</dbReference>
<dbReference type="InterPro" id="IPR032555">
    <property type="entry name" value="DUF4937"/>
</dbReference>